<dbReference type="CDD" id="cd07575">
    <property type="entry name" value="Xc-1258_like"/>
    <property type="match status" value="1"/>
</dbReference>
<sequence length="263" mass="30306">MIPDLTIALLQANPYWEDAEANLAMFEEMVWSIDESVDVILLPEMFNTGFSMNPKQLAEVAGLKTQRWMLRMAAQKQTLVGGSYIVQVEEKYFNRFLFAFPDGTMQYYDKRHLFSLAKEEEFFTPGTERLVVDYLGWKICPLVCYDLRFPAWSRNTVHEGQYDYDLLIYAANWPKPRIRAWDILLPARAIENLSYVAGINRVGLDGNDHQYVGHSVVLDYAGGVLSGLDEQEGVIVQKLERKSLEEFRSKFAFLQDADKITFS</sequence>
<proteinExistence type="predicted"/>
<name>A0ABY6CTB6_9BACT</name>
<evidence type="ECO:0000259" key="1">
    <source>
        <dbReference type="PROSITE" id="PS50263"/>
    </source>
</evidence>
<keyword evidence="3" id="KW-1185">Reference proteome</keyword>
<dbReference type="PANTHER" id="PTHR47799:SF1">
    <property type="entry name" value="OMEGA-AMIDASE YAFV"/>
    <property type="match status" value="1"/>
</dbReference>
<dbReference type="PROSITE" id="PS50263">
    <property type="entry name" value="CN_HYDROLASE"/>
    <property type="match status" value="1"/>
</dbReference>
<evidence type="ECO:0000313" key="2">
    <source>
        <dbReference type="EMBL" id="UXP33235.1"/>
    </source>
</evidence>
<reference evidence="2" key="1">
    <citation type="submission" date="2022-09" db="EMBL/GenBank/DDBJ databases">
        <title>Comparative genomics and taxonomic characterization of three novel marine species of genus Reichenbachiella exhibiting antioxidant and polysaccharide degradation activities.</title>
        <authorList>
            <person name="Muhammad N."/>
            <person name="Lee Y.-J."/>
            <person name="Ko J."/>
            <person name="Kim S.-G."/>
        </authorList>
    </citation>
    <scope>NUCLEOTIDE SEQUENCE</scope>
    <source>
        <strain evidence="2">BKB1-1</strain>
    </source>
</reference>
<gene>
    <name evidence="2" type="ORF">N6H18_04635</name>
</gene>
<dbReference type="SUPFAM" id="SSF56317">
    <property type="entry name" value="Carbon-nitrogen hydrolase"/>
    <property type="match status" value="1"/>
</dbReference>
<dbReference type="InterPro" id="IPR003010">
    <property type="entry name" value="C-N_Hydrolase"/>
</dbReference>
<dbReference type="Gene3D" id="3.60.110.10">
    <property type="entry name" value="Carbon-nitrogen hydrolase"/>
    <property type="match status" value="1"/>
</dbReference>
<organism evidence="2 3">
    <name type="scientific">Reichenbachiella agarivorans</name>
    <dbReference type="NCBI Taxonomy" id="2979464"/>
    <lineage>
        <taxon>Bacteria</taxon>
        <taxon>Pseudomonadati</taxon>
        <taxon>Bacteroidota</taxon>
        <taxon>Cytophagia</taxon>
        <taxon>Cytophagales</taxon>
        <taxon>Reichenbachiellaceae</taxon>
        <taxon>Reichenbachiella</taxon>
    </lineage>
</organism>
<dbReference type="EMBL" id="CP106679">
    <property type="protein sequence ID" value="UXP33235.1"/>
    <property type="molecule type" value="Genomic_DNA"/>
</dbReference>
<accession>A0ABY6CTB6</accession>
<dbReference type="PANTHER" id="PTHR47799">
    <property type="entry name" value="OMEGA-AMIDASE YAFV"/>
    <property type="match status" value="1"/>
</dbReference>
<dbReference type="NCBIfam" id="NF007757">
    <property type="entry name" value="PRK10438.1"/>
    <property type="match status" value="1"/>
</dbReference>
<feature type="domain" description="CN hydrolase" evidence="1">
    <location>
        <begin position="5"/>
        <end position="241"/>
    </location>
</feature>
<evidence type="ECO:0000313" key="3">
    <source>
        <dbReference type="Proteomes" id="UP001065174"/>
    </source>
</evidence>
<dbReference type="InterPro" id="IPR036526">
    <property type="entry name" value="C-N_Hydrolase_sf"/>
</dbReference>
<protein>
    <submittedName>
        <fullName evidence="2">Amidohydrolase</fullName>
    </submittedName>
</protein>
<dbReference type="RefSeq" id="WP_262310664.1">
    <property type="nucleotide sequence ID" value="NZ_CP106679.1"/>
</dbReference>
<dbReference type="Proteomes" id="UP001065174">
    <property type="component" value="Chromosome"/>
</dbReference>
<dbReference type="Pfam" id="PF00795">
    <property type="entry name" value="CN_hydrolase"/>
    <property type="match status" value="1"/>
</dbReference>
<dbReference type="InterPro" id="IPR052737">
    <property type="entry name" value="Omega-amidase_YafV"/>
</dbReference>